<dbReference type="EnsemblMetazoa" id="AFUN018541-RA">
    <property type="protein sequence ID" value="AFUN018541-PA"/>
    <property type="gene ID" value="AFUN018541"/>
</dbReference>
<accession>A0A4Y0BCS6</accession>
<organism evidence="1">
    <name type="scientific">Anopheles funestus</name>
    <name type="common">African malaria mosquito</name>
    <dbReference type="NCBI Taxonomy" id="62324"/>
    <lineage>
        <taxon>Eukaryota</taxon>
        <taxon>Metazoa</taxon>
        <taxon>Ecdysozoa</taxon>
        <taxon>Arthropoda</taxon>
        <taxon>Hexapoda</taxon>
        <taxon>Insecta</taxon>
        <taxon>Pterygota</taxon>
        <taxon>Neoptera</taxon>
        <taxon>Endopterygota</taxon>
        <taxon>Diptera</taxon>
        <taxon>Nematocera</taxon>
        <taxon>Culicoidea</taxon>
        <taxon>Culicidae</taxon>
        <taxon>Anophelinae</taxon>
        <taxon>Anopheles</taxon>
    </lineage>
</organism>
<reference evidence="1" key="1">
    <citation type="submission" date="2020-05" db="UniProtKB">
        <authorList>
            <consortium name="EnsemblMetazoa"/>
        </authorList>
    </citation>
    <scope>IDENTIFICATION</scope>
    <source>
        <strain evidence="1">FUMOZ</strain>
    </source>
</reference>
<protein>
    <submittedName>
        <fullName evidence="1">Uncharacterized protein</fullName>
    </submittedName>
</protein>
<name>A0A4Y0BCS6_ANOFN</name>
<proteinExistence type="predicted"/>
<sequence length="122" mass="14565">MSHTWHNTMFRNLSFFGDVERQILITMRSHHTDSFMSLRLLSYLFSETITPWSCVLRMIALSVCRSQVKFPYFPLHIYRASYGKLLPASNRRPWLNCANILDIWNNCLDEETILRNDRDKFC</sequence>
<evidence type="ECO:0000313" key="1">
    <source>
        <dbReference type="EnsemblMetazoa" id="AFUN018541-PA"/>
    </source>
</evidence>
<dbReference type="AlphaFoldDB" id="A0A4Y0BCS6"/>
<dbReference type="VEuPathDB" id="VectorBase:AFUN018541"/>